<dbReference type="InterPro" id="IPR004090">
    <property type="entry name" value="Chemotax_Me-accpt_rcpt"/>
</dbReference>
<name>A0ABX7BA00_9PROT</name>
<accession>A0ABX7BA00</accession>
<dbReference type="SUPFAM" id="SSF58104">
    <property type="entry name" value="Methyl-accepting chemotaxis protein (MCP) signaling domain"/>
    <property type="match status" value="1"/>
</dbReference>
<comment type="similarity">
    <text evidence="2">Belongs to the methyl-accepting chemotaxis (MCP) protein family.</text>
</comment>
<feature type="domain" description="Methyl-accepting transducer" evidence="5">
    <location>
        <begin position="195"/>
        <end position="417"/>
    </location>
</feature>
<dbReference type="EMBL" id="CP067420">
    <property type="protein sequence ID" value="QQP91199.1"/>
    <property type="molecule type" value="Genomic_DNA"/>
</dbReference>
<evidence type="ECO:0000256" key="3">
    <source>
        <dbReference type="PROSITE-ProRule" id="PRU00284"/>
    </source>
</evidence>
<reference evidence="6" key="1">
    <citation type="submission" date="2021-02" db="EMBL/GenBank/DDBJ databases">
        <title>Skermanella TT6 skin isolate.</title>
        <authorList>
            <person name="Lee K."/>
            <person name="Ganzorig M."/>
        </authorList>
    </citation>
    <scope>NUCLEOTIDE SEQUENCE</scope>
    <source>
        <strain evidence="6">TT6</strain>
    </source>
</reference>
<organism evidence="6 7">
    <name type="scientific">Skermanella cutis</name>
    <dbReference type="NCBI Taxonomy" id="2775420"/>
    <lineage>
        <taxon>Bacteria</taxon>
        <taxon>Pseudomonadati</taxon>
        <taxon>Pseudomonadota</taxon>
        <taxon>Alphaproteobacteria</taxon>
        <taxon>Rhodospirillales</taxon>
        <taxon>Azospirillaceae</taxon>
        <taxon>Skermanella</taxon>
    </lineage>
</organism>
<evidence type="ECO:0000259" key="5">
    <source>
        <dbReference type="PROSITE" id="PS50111"/>
    </source>
</evidence>
<dbReference type="SMART" id="SM00283">
    <property type="entry name" value="MA"/>
    <property type="match status" value="1"/>
</dbReference>
<dbReference type="InterPro" id="IPR012292">
    <property type="entry name" value="Globin/Proto"/>
</dbReference>
<keyword evidence="7" id="KW-1185">Reference proteome</keyword>
<dbReference type="PROSITE" id="PS50111">
    <property type="entry name" value="CHEMOTAXIS_TRANSDUC_2"/>
    <property type="match status" value="1"/>
</dbReference>
<dbReference type="PANTHER" id="PTHR32089:SF112">
    <property type="entry name" value="LYSOZYME-LIKE PROTEIN-RELATED"/>
    <property type="match status" value="1"/>
</dbReference>
<dbReference type="InterPro" id="IPR039379">
    <property type="entry name" value="Protoglobin_sensor_dom"/>
</dbReference>
<evidence type="ECO:0000256" key="2">
    <source>
        <dbReference type="ARBA" id="ARBA00029447"/>
    </source>
</evidence>
<protein>
    <submittedName>
        <fullName evidence="6">Globin-coupled sensor protein</fullName>
    </submittedName>
</protein>
<dbReference type="PRINTS" id="PR00260">
    <property type="entry name" value="CHEMTRNSDUCR"/>
</dbReference>
<dbReference type="CDD" id="cd01068">
    <property type="entry name" value="globin_sensor"/>
    <property type="match status" value="1"/>
</dbReference>
<feature type="coiled-coil region" evidence="4">
    <location>
        <begin position="224"/>
        <end position="251"/>
    </location>
</feature>
<evidence type="ECO:0000313" key="7">
    <source>
        <dbReference type="Proteomes" id="UP000595197"/>
    </source>
</evidence>
<gene>
    <name evidence="6" type="ORF">IGS68_08325</name>
</gene>
<keyword evidence="4" id="KW-0175">Coiled coil</keyword>
<dbReference type="SUPFAM" id="SSF46458">
    <property type="entry name" value="Globin-like"/>
    <property type="match status" value="1"/>
</dbReference>
<dbReference type="PANTHER" id="PTHR32089">
    <property type="entry name" value="METHYL-ACCEPTING CHEMOTAXIS PROTEIN MCPB"/>
    <property type="match status" value="1"/>
</dbReference>
<dbReference type="Proteomes" id="UP000595197">
    <property type="component" value="Chromosome"/>
</dbReference>
<sequence length="451" mass="48303">MDADSKRDEVQRLDFLQIDQKTRDTLKEFAADLEELLPPALDGFYRHVRNYPELKAMFSSEGSVQHARSAQLKHWLNLFSGRFDSEYFASVRRIGLTHSRIGLEPRWYVGGYAFTVNHLYDAATRKFSTRWRPEVARAKLSDLLAALNKAVMLDMDLAISIYIEENKAAYDRQLDQLAESFRGTVVDIVEAVGGEAGHLDATAEAMSAAAEETSRQAIAVAAAAEQASQNVETVAAAAEELSKSIQEITRQVTRSSDTSRRAVADGERTGGLLQTLSGAAESIGAVVSLINDIANQTNLLALNATIEAARAGEAGKGFAVVANEVKQLATQTARATGDIKGQVDEIQEATQGAVAAIRNILGTITDMDQICSLIAAAVEEQAAATQEIARNVEQAAVGTQEVAVNIAGVTSASSETTRSVSTVRSTAGQLSGQSAALQREVGNFLRSIKAA</sequence>
<dbReference type="Pfam" id="PF00015">
    <property type="entry name" value="MCPsignal"/>
    <property type="match status" value="1"/>
</dbReference>
<dbReference type="Gene3D" id="1.10.287.950">
    <property type="entry name" value="Methyl-accepting chemotaxis protein"/>
    <property type="match status" value="1"/>
</dbReference>
<keyword evidence="1 3" id="KW-0807">Transducer</keyword>
<dbReference type="Gene3D" id="1.10.490.10">
    <property type="entry name" value="Globins"/>
    <property type="match status" value="1"/>
</dbReference>
<dbReference type="InterPro" id="IPR004089">
    <property type="entry name" value="MCPsignal_dom"/>
</dbReference>
<evidence type="ECO:0000256" key="1">
    <source>
        <dbReference type="ARBA" id="ARBA00023224"/>
    </source>
</evidence>
<evidence type="ECO:0000313" key="6">
    <source>
        <dbReference type="EMBL" id="QQP91199.1"/>
    </source>
</evidence>
<proteinExistence type="inferred from homology"/>
<dbReference type="Pfam" id="PF11563">
    <property type="entry name" value="Protoglobin"/>
    <property type="match status" value="1"/>
</dbReference>
<dbReference type="InterPro" id="IPR009050">
    <property type="entry name" value="Globin-like_sf"/>
</dbReference>
<dbReference type="InterPro" id="IPR044398">
    <property type="entry name" value="Globin-sensor_dom"/>
</dbReference>
<evidence type="ECO:0000256" key="4">
    <source>
        <dbReference type="SAM" id="Coils"/>
    </source>
</evidence>